<gene>
    <name evidence="1" type="ORF">NEZAVI_LOCUS9192</name>
</gene>
<sequence>MWSHDEQAIKHLLCHDPSL</sequence>
<keyword evidence="2" id="KW-1185">Reference proteome</keyword>
<name>A0A9P0HCM5_NEZVI</name>
<reference evidence="1" key="1">
    <citation type="submission" date="2022-01" db="EMBL/GenBank/DDBJ databases">
        <authorList>
            <person name="King R."/>
        </authorList>
    </citation>
    <scope>NUCLEOTIDE SEQUENCE</scope>
</reference>
<dbReference type="AlphaFoldDB" id="A0A9P0HCM5"/>
<accession>A0A9P0HCM5</accession>
<evidence type="ECO:0000313" key="1">
    <source>
        <dbReference type="EMBL" id="CAH1399825.1"/>
    </source>
</evidence>
<dbReference type="Proteomes" id="UP001152798">
    <property type="component" value="Chromosome 4"/>
</dbReference>
<protein>
    <submittedName>
        <fullName evidence="1">Uncharacterized protein</fullName>
    </submittedName>
</protein>
<evidence type="ECO:0000313" key="2">
    <source>
        <dbReference type="Proteomes" id="UP001152798"/>
    </source>
</evidence>
<organism evidence="1 2">
    <name type="scientific">Nezara viridula</name>
    <name type="common">Southern green stink bug</name>
    <name type="synonym">Cimex viridulus</name>
    <dbReference type="NCBI Taxonomy" id="85310"/>
    <lineage>
        <taxon>Eukaryota</taxon>
        <taxon>Metazoa</taxon>
        <taxon>Ecdysozoa</taxon>
        <taxon>Arthropoda</taxon>
        <taxon>Hexapoda</taxon>
        <taxon>Insecta</taxon>
        <taxon>Pterygota</taxon>
        <taxon>Neoptera</taxon>
        <taxon>Paraneoptera</taxon>
        <taxon>Hemiptera</taxon>
        <taxon>Heteroptera</taxon>
        <taxon>Panheteroptera</taxon>
        <taxon>Pentatomomorpha</taxon>
        <taxon>Pentatomoidea</taxon>
        <taxon>Pentatomidae</taxon>
        <taxon>Pentatominae</taxon>
        <taxon>Nezara</taxon>
    </lineage>
</organism>
<dbReference type="EMBL" id="OV725080">
    <property type="protein sequence ID" value="CAH1399825.1"/>
    <property type="molecule type" value="Genomic_DNA"/>
</dbReference>
<proteinExistence type="predicted"/>